<dbReference type="InterPro" id="IPR003115">
    <property type="entry name" value="ParB_N"/>
</dbReference>
<keyword evidence="3" id="KW-0614">Plasmid</keyword>
<gene>
    <name evidence="3" type="ORF">MYCOZU2_06056</name>
</gene>
<dbReference type="InterPro" id="IPR036086">
    <property type="entry name" value="ParB/Sulfiredoxin_sf"/>
</dbReference>
<feature type="region of interest" description="Disordered" evidence="1">
    <location>
        <begin position="194"/>
        <end position="241"/>
    </location>
</feature>
<proteinExistence type="predicted"/>
<feature type="compositionally biased region" description="Polar residues" evidence="1">
    <location>
        <begin position="208"/>
        <end position="224"/>
    </location>
</feature>
<evidence type="ECO:0000259" key="2">
    <source>
        <dbReference type="SMART" id="SM00470"/>
    </source>
</evidence>
<dbReference type="AlphaFoldDB" id="A0A7U5RZL0"/>
<accession>A0A7U5RZL0</accession>
<sequence>MLVSRLRGHLSVRSRGLDHSHVKMLAECSDLLPPIVVHSGSMRVIDGLHRLRAAELRGRDQIDVALFDGTEEEAFALSALLNVRQGLPLPLQDRKAAAVKILRSSAGWSDRVVASVVGLSPRSIASIRQCSTGDSRQLDHRIGRDGKARPVDPVAGRLRAARLLAENPELSLRPLARAAEISISTARDVRLRLRNGDDPVPTRLRRSLNISSLGSPENKSNTGPWTRPGEHRGAEDETVSVVPEVREPVEGDLPRVENRTVSFDLSLERLKRDPAVRSNEAGRNLVRQLVAARLVVKYCQQVLPFAPPHCLGTVADLAQIQVEAWQQLAASADASAETKRAL</sequence>
<dbReference type="SUPFAM" id="SSF110849">
    <property type="entry name" value="ParB/Sulfiredoxin"/>
    <property type="match status" value="1"/>
</dbReference>
<feature type="domain" description="ParB-like N-terminal" evidence="2">
    <location>
        <begin position="3"/>
        <end position="83"/>
    </location>
</feature>
<reference evidence="3 4" key="1">
    <citation type="journal article" date="2017" name="Lancet Infect. Dis.">
        <title>Global outbreak of severe Mycobacterium chimaera disease after cardiac surgery: a molecular epidemiological study.</title>
        <authorList>
            <person name="van Ingen J."/>
            <person name="Kohl T."/>
            <person name="Kranzer K."/>
            <person name="Hasse B."/>
            <person name="Keller P."/>
            <person name="Szafranska A."/>
            <person name="Hillemann D."/>
            <person name="Chand M."/>
            <person name="Schreiber P."/>
            <person name="Sommerstein R."/>
            <person name="Berger C."/>
            <person name="Genoni M."/>
            <person name="Ruegg C."/>
            <person name="Troillet N."/>
            <person name="Widmer A.F."/>
            <person name="Becker S.L."/>
            <person name="Herrmann M."/>
            <person name="Eckmanns T."/>
            <person name="Haller S."/>
            <person name="Hoeller C."/>
            <person name="Debast S.B."/>
            <person name="Wolfhagen M.J."/>
            <person name="Hopman J."/>
            <person name="Kluytmans J."/>
            <person name="Langelaar M."/>
            <person name="Notermans D.W."/>
            <person name="ten Oever J."/>
            <person name="van den Barselaar P."/>
            <person name="Vonk A.B.A."/>
            <person name="Vos M.C."/>
            <person name="Ahmed N."/>
            <person name="Brown T."/>
            <person name="Crook D."/>
            <person name="Lamagni T."/>
            <person name="Phin N."/>
            <person name="Smith E.G."/>
            <person name="Zambon M."/>
            <person name="Serr A."/>
            <person name="Goetting T."/>
            <person name="Ebner W."/>
            <person name="Thuermer A."/>
            <person name="Utpatel C."/>
            <person name="Sproer C."/>
            <person name="Bunk B."/>
            <person name="Nubel U."/>
            <person name="Bloemberg G."/>
            <person name="Bottger E."/>
            <person name="Niemann S."/>
            <person name="Wagner D."/>
            <person name="Sax H."/>
        </authorList>
    </citation>
    <scope>NUCLEOTIDE SEQUENCE [LARGE SCALE GENOMIC DNA]</scope>
    <source>
        <strain evidence="3 4">ZUERICH-2</strain>
        <plasmid evidence="3 4">unnamed 2</plasmid>
    </source>
</reference>
<evidence type="ECO:0000313" key="3">
    <source>
        <dbReference type="EMBL" id="ASL18401.1"/>
    </source>
</evidence>
<geneLocation type="plasmid" evidence="3 4">
    <name>unnamed 2</name>
</geneLocation>
<organism evidence="3 4">
    <name type="scientific">Mycobacterium intracellulare subsp. chimaera</name>
    <dbReference type="NCBI Taxonomy" id="222805"/>
    <lineage>
        <taxon>Bacteria</taxon>
        <taxon>Bacillati</taxon>
        <taxon>Actinomycetota</taxon>
        <taxon>Actinomycetes</taxon>
        <taxon>Mycobacteriales</taxon>
        <taxon>Mycobacteriaceae</taxon>
        <taxon>Mycobacterium</taxon>
        <taxon>Mycobacterium avium complex (MAC)</taxon>
    </lineage>
</organism>
<dbReference type="Proteomes" id="UP000198286">
    <property type="component" value="Plasmid unnamed 2"/>
</dbReference>
<name>A0A7U5RZL0_MYCIT</name>
<feature type="compositionally biased region" description="Basic and acidic residues" evidence="1">
    <location>
        <begin position="136"/>
        <end position="150"/>
    </location>
</feature>
<evidence type="ECO:0000313" key="4">
    <source>
        <dbReference type="Proteomes" id="UP000198286"/>
    </source>
</evidence>
<protein>
    <submittedName>
        <fullName evidence="3">ParB-like nuclease domain protein</fullName>
    </submittedName>
</protein>
<feature type="region of interest" description="Disordered" evidence="1">
    <location>
        <begin position="130"/>
        <end position="151"/>
    </location>
</feature>
<evidence type="ECO:0000256" key="1">
    <source>
        <dbReference type="SAM" id="MobiDB-lite"/>
    </source>
</evidence>
<dbReference type="EMBL" id="CP015269">
    <property type="protein sequence ID" value="ASL18401.1"/>
    <property type="molecule type" value="Genomic_DNA"/>
</dbReference>
<dbReference type="SMART" id="SM00470">
    <property type="entry name" value="ParB"/>
    <property type="match status" value="1"/>
</dbReference>